<dbReference type="Gene3D" id="3.40.50.720">
    <property type="entry name" value="NAD(P)-binding Rossmann-like Domain"/>
    <property type="match status" value="1"/>
</dbReference>
<dbReference type="AlphaFoldDB" id="A0A7H8R1K1"/>
<dbReference type="PANTHER" id="PTHR10366:SF564">
    <property type="entry name" value="STEROL-4-ALPHA-CARBOXYLATE 3-DEHYDROGENASE, DECARBOXYLATING"/>
    <property type="match status" value="1"/>
</dbReference>
<dbReference type="InterPro" id="IPR036291">
    <property type="entry name" value="NAD(P)-bd_dom_sf"/>
</dbReference>
<dbReference type="EMBL" id="CP055901">
    <property type="protein sequence ID" value="QKX60077.1"/>
    <property type="molecule type" value="Genomic_DNA"/>
</dbReference>
<dbReference type="KEGG" id="trg:TRUGW13939_07219"/>
<keyword evidence="1" id="KW-0560">Oxidoreductase</keyword>
<dbReference type="Proteomes" id="UP000509510">
    <property type="component" value="Chromosome IV"/>
</dbReference>
<dbReference type="InterPro" id="IPR001509">
    <property type="entry name" value="Epimerase_deHydtase"/>
</dbReference>
<keyword evidence="5" id="KW-1185">Reference proteome</keyword>
<evidence type="ECO:0000313" key="5">
    <source>
        <dbReference type="Proteomes" id="UP000509510"/>
    </source>
</evidence>
<name>A0A7H8R1K1_TALRU</name>
<comment type="similarity">
    <text evidence="2">Belongs to the NAD(P)-dependent epimerase/dehydratase family. Dihydroflavonol-4-reductase subfamily.</text>
</comment>
<dbReference type="OrthoDB" id="2735536at2759"/>
<dbReference type="InterPro" id="IPR050425">
    <property type="entry name" value="NAD(P)_dehydrat-like"/>
</dbReference>
<dbReference type="GO" id="GO:0016616">
    <property type="term" value="F:oxidoreductase activity, acting on the CH-OH group of donors, NAD or NADP as acceptor"/>
    <property type="evidence" value="ECO:0007669"/>
    <property type="project" value="TreeGrafter"/>
</dbReference>
<protein>
    <recommendedName>
        <fullName evidence="3">NAD-dependent epimerase/dehydratase domain-containing protein</fullName>
    </recommendedName>
</protein>
<dbReference type="SUPFAM" id="SSF51735">
    <property type="entry name" value="NAD(P)-binding Rossmann-fold domains"/>
    <property type="match status" value="1"/>
</dbReference>
<feature type="domain" description="NAD-dependent epimerase/dehydratase" evidence="3">
    <location>
        <begin position="11"/>
        <end position="272"/>
    </location>
</feature>
<organism evidence="4 5">
    <name type="scientific">Talaromyces rugulosus</name>
    <name type="common">Penicillium rugulosum</name>
    <dbReference type="NCBI Taxonomy" id="121627"/>
    <lineage>
        <taxon>Eukaryota</taxon>
        <taxon>Fungi</taxon>
        <taxon>Dikarya</taxon>
        <taxon>Ascomycota</taxon>
        <taxon>Pezizomycotina</taxon>
        <taxon>Eurotiomycetes</taxon>
        <taxon>Eurotiomycetidae</taxon>
        <taxon>Eurotiales</taxon>
        <taxon>Trichocomaceae</taxon>
        <taxon>Talaromyces</taxon>
        <taxon>Talaromyces sect. Islandici</taxon>
    </lineage>
</organism>
<dbReference type="Pfam" id="PF01370">
    <property type="entry name" value="Epimerase"/>
    <property type="match status" value="1"/>
</dbReference>
<accession>A0A7H8R1K1</accession>
<evidence type="ECO:0000256" key="2">
    <source>
        <dbReference type="ARBA" id="ARBA00023445"/>
    </source>
</evidence>
<gene>
    <name evidence="4" type="ORF">TRUGW13939_07219</name>
</gene>
<evidence type="ECO:0000259" key="3">
    <source>
        <dbReference type="Pfam" id="PF01370"/>
    </source>
</evidence>
<evidence type="ECO:0000256" key="1">
    <source>
        <dbReference type="ARBA" id="ARBA00023002"/>
    </source>
</evidence>
<dbReference type="PANTHER" id="PTHR10366">
    <property type="entry name" value="NAD DEPENDENT EPIMERASE/DEHYDRATASE"/>
    <property type="match status" value="1"/>
</dbReference>
<sequence length="347" mass="38131">MPALSGPPFLILVTGANGFVGTWIVHHLLENGYSVRAAVRTKEKGQYLLETFKSYGTKLQLTIVGNMTEEGVFNGAVQGVDGIIHTASPVGTVADDPNELIEPAVKGVTGILLSALQYGSGIQRIVFTSSCAAILDTSDKEVTVSEKDWNDQRVEECERLGRDASGLSKYSASKTLAERAVWDFYLKHREEIMWDLVAINPPYIFGPIIHDVTSPDILNSSSKRWYDALVHNDFRGLSPATHPGHGWVDVRDVAEAHIKALTTPGAGGERIIVSAGSWVWQDMINAASTLPGSIYKRHPDARFQGGQSRAITFNTEKADLILGLKFRSMKELAYDILLDFTKRGWYP</sequence>
<evidence type="ECO:0000313" key="4">
    <source>
        <dbReference type="EMBL" id="QKX60077.1"/>
    </source>
</evidence>
<dbReference type="RefSeq" id="XP_035346254.1">
    <property type="nucleotide sequence ID" value="XM_035490361.1"/>
</dbReference>
<dbReference type="GeneID" id="55994712"/>
<reference evidence="5" key="1">
    <citation type="submission" date="2020-06" db="EMBL/GenBank/DDBJ databases">
        <title>A chromosome-scale genome assembly of Talaromyces rugulosus W13939.</title>
        <authorList>
            <person name="Wang B."/>
            <person name="Guo L."/>
            <person name="Ye K."/>
            <person name="Wang L."/>
        </authorList>
    </citation>
    <scope>NUCLEOTIDE SEQUENCE [LARGE SCALE GENOMIC DNA]</scope>
    <source>
        <strain evidence="5">W13939</strain>
    </source>
</reference>
<proteinExistence type="inferred from homology"/>